<dbReference type="Pfam" id="PF00583">
    <property type="entry name" value="Acetyltransf_1"/>
    <property type="match status" value="1"/>
</dbReference>
<proteinExistence type="predicted"/>
<dbReference type="InterPro" id="IPR051016">
    <property type="entry name" value="Diverse_Substrate_AcTransf"/>
</dbReference>
<keyword evidence="6" id="KW-1185">Reference proteome</keyword>
<evidence type="ECO:0000256" key="2">
    <source>
        <dbReference type="ARBA" id="ARBA00023315"/>
    </source>
</evidence>
<feature type="region of interest" description="Disordered" evidence="3">
    <location>
        <begin position="36"/>
        <end position="58"/>
    </location>
</feature>
<dbReference type="PANTHER" id="PTHR10545">
    <property type="entry name" value="DIAMINE N-ACETYLTRANSFERASE"/>
    <property type="match status" value="1"/>
</dbReference>
<keyword evidence="2" id="KW-0012">Acyltransferase</keyword>
<evidence type="ECO:0000313" key="5">
    <source>
        <dbReference type="EMBL" id="KPX79589.1"/>
    </source>
</evidence>
<evidence type="ECO:0000313" key="6">
    <source>
        <dbReference type="Proteomes" id="UP000050455"/>
    </source>
</evidence>
<evidence type="ECO:0000259" key="4">
    <source>
        <dbReference type="PROSITE" id="PS51186"/>
    </source>
</evidence>
<dbReference type="CDD" id="cd04301">
    <property type="entry name" value="NAT_SF"/>
    <property type="match status" value="1"/>
</dbReference>
<evidence type="ECO:0000256" key="1">
    <source>
        <dbReference type="ARBA" id="ARBA00022679"/>
    </source>
</evidence>
<dbReference type="EMBL" id="LJQT01000474">
    <property type="protein sequence ID" value="KPX79589.1"/>
    <property type="molecule type" value="Genomic_DNA"/>
</dbReference>
<comment type="caution">
    <text evidence="5">The sequence shown here is derived from an EMBL/GenBank/DDBJ whole genome shotgun (WGS) entry which is preliminary data.</text>
</comment>
<dbReference type="Proteomes" id="UP000050455">
    <property type="component" value="Unassembled WGS sequence"/>
</dbReference>
<feature type="compositionally biased region" description="Low complexity" evidence="3">
    <location>
        <begin position="36"/>
        <end position="45"/>
    </location>
</feature>
<organism evidence="5 6">
    <name type="scientific">Pseudomonas meliae</name>
    <dbReference type="NCBI Taxonomy" id="86176"/>
    <lineage>
        <taxon>Bacteria</taxon>
        <taxon>Pseudomonadati</taxon>
        <taxon>Pseudomonadota</taxon>
        <taxon>Gammaproteobacteria</taxon>
        <taxon>Pseudomonadales</taxon>
        <taxon>Pseudomonadaceae</taxon>
        <taxon>Pseudomonas</taxon>
    </lineage>
</organism>
<evidence type="ECO:0000256" key="3">
    <source>
        <dbReference type="SAM" id="MobiDB-lite"/>
    </source>
</evidence>
<dbReference type="InterPro" id="IPR000182">
    <property type="entry name" value="GNAT_dom"/>
</dbReference>
<dbReference type="InterPro" id="IPR016181">
    <property type="entry name" value="Acyl_CoA_acyltransferase"/>
</dbReference>
<keyword evidence="1 5" id="KW-0808">Transferase</keyword>
<reference evidence="5 6" key="1">
    <citation type="submission" date="2015-09" db="EMBL/GenBank/DDBJ databases">
        <title>Genome announcement of multiple Pseudomonas syringae strains.</title>
        <authorList>
            <person name="Thakur S."/>
            <person name="Wang P.W."/>
            <person name="Gong Y."/>
            <person name="Weir B.S."/>
            <person name="Guttman D.S."/>
        </authorList>
    </citation>
    <scope>NUCLEOTIDE SEQUENCE [LARGE SCALE GENOMIC DNA]</scope>
    <source>
        <strain evidence="5 6">ICMP6289</strain>
    </source>
</reference>
<dbReference type="PROSITE" id="PS51186">
    <property type="entry name" value="GNAT"/>
    <property type="match status" value="1"/>
</dbReference>
<dbReference type="AlphaFoldDB" id="A0A0P9W8K5"/>
<dbReference type="PATRIC" id="fig|86176.4.peg.4573"/>
<dbReference type="GO" id="GO:0008080">
    <property type="term" value="F:N-acetyltransferase activity"/>
    <property type="evidence" value="ECO:0007669"/>
    <property type="project" value="TreeGrafter"/>
</dbReference>
<feature type="domain" description="N-acetyltransferase" evidence="4">
    <location>
        <begin position="81"/>
        <end position="225"/>
    </location>
</feature>
<accession>A0A0P9W8K5</accession>
<dbReference type="SUPFAM" id="SSF55729">
    <property type="entry name" value="Acyl-CoA N-acyltransferases (Nat)"/>
    <property type="match status" value="1"/>
</dbReference>
<gene>
    <name evidence="5" type="ORF">ALO64_04050</name>
</gene>
<name>A0A0P9W8K5_9PSED</name>
<dbReference type="Gene3D" id="3.40.630.30">
    <property type="match status" value="1"/>
</dbReference>
<protein>
    <submittedName>
        <fullName evidence="5">Putative acetyltransferase</fullName>
    </submittedName>
</protein>
<dbReference type="PANTHER" id="PTHR10545:SF42">
    <property type="entry name" value="ACETYLTRANSFERASE"/>
    <property type="match status" value="1"/>
</dbReference>
<feature type="compositionally biased region" description="Basic residues" evidence="3">
    <location>
        <begin position="48"/>
        <end position="58"/>
    </location>
</feature>
<sequence>MQPPATLVNRGCTCGLHCKNAGGDCRVCNSRAAAARQTQTQPEPQRFGHGRCTRRPRSKRECKRPANRSFDERRENVLTDVRIRVVTVNDHKAWLPLWQAYLRFYNTELDESVSDVTWQRLVDSHEPTHSALAWLDGEAVGMVNFIYHRSNWSINNACYLQDLIVAPEQRGTGIGRQLIEFVYATAKSDGCDKVHWLTHETNATAIQLYERIAERPGLIQFRKAL</sequence>